<dbReference type="Proteomes" id="UP001558613">
    <property type="component" value="Unassembled WGS sequence"/>
</dbReference>
<protein>
    <recommendedName>
        <fullName evidence="5">AIG1-type G domain-containing protein</fullName>
    </recommendedName>
</protein>
<comment type="caution">
    <text evidence="6">The sequence shown here is derived from an EMBL/GenBank/DDBJ whole genome shotgun (WGS) entry which is preliminary data.</text>
</comment>
<dbReference type="SUPFAM" id="SSF52540">
    <property type="entry name" value="P-loop containing nucleoside triphosphate hydrolases"/>
    <property type="match status" value="1"/>
</dbReference>
<dbReference type="InterPro" id="IPR027417">
    <property type="entry name" value="P-loop_NTPase"/>
</dbReference>
<feature type="compositionally biased region" description="Basic and acidic residues" evidence="4">
    <location>
        <begin position="517"/>
        <end position="591"/>
    </location>
</feature>
<dbReference type="Gene3D" id="3.40.50.300">
    <property type="entry name" value="P-loop containing nucleotide triphosphate hydrolases"/>
    <property type="match status" value="2"/>
</dbReference>
<reference evidence="6 7" key="1">
    <citation type="submission" date="2023-09" db="EMBL/GenBank/DDBJ databases">
        <authorList>
            <person name="Wang M."/>
        </authorList>
    </citation>
    <scope>NUCLEOTIDE SEQUENCE [LARGE SCALE GENOMIC DNA]</scope>
    <source>
        <strain evidence="6">GT-2023</strain>
        <tissue evidence="6">Liver</tissue>
    </source>
</reference>
<dbReference type="PANTHER" id="PTHR10903">
    <property type="entry name" value="GTPASE, IMAP FAMILY MEMBER-RELATED"/>
    <property type="match status" value="1"/>
</dbReference>
<organism evidence="6 7">
    <name type="scientific">Cirrhinus molitorella</name>
    <name type="common">mud carp</name>
    <dbReference type="NCBI Taxonomy" id="172907"/>
    <lineage>
        <taxon>Eukaryota</taxon>
        <taxon>Metazoa</taxon>
        <taxon>Chordata</taxon>
        <taxon>Craniata</taxon>
        <taxon>Vertebrata</taxon>
        <taxon>Euteleostomi</taxon>
        <taxon>Actinopterygii</taxon>
        <taxon>Neopterygii</taxon>
        <taxon>Teleostei</taxon>
        <taxon>Ostariophysi</taxon>
        <taxon>Cypriniformes</taxon>
        <taxon>Cyprinidae</taxon>
        <taxon>Labeoninae</taxon>
        <taxon>Labeonini</taxon>
        <taxon>Cirrhinus</taxon>
    </lineage>
</organism>
<feature type="region of interest" description="Disordered" evidence="4">
    <location>
        <begin position="503"/>
        <end position="629"/>
    </location>
</feature>
<feature type="domain" description="AIG1-type G" evidence="5">
    <location>
        <begin position="243"/>
        <end position="442"/>
    </location>
</feature>
<dbReference type="InterPro" id="IPR045058">
    <property type="entry name" value="GIMA/IAN/Toc"/>
</dbReference>
<sequence>MFRGTINKPQNERRRKREEKINGRQISVIELSALTRLSKEEVMRETFHCLSLCDPGVHVFILVTPVSPLTNKERAEMEKIKRIFNSNEHFMVLFITDNTVDRSVSDFVASTESQSAVSLYGRWCSVMGLKDQRNSEKISDLFDCIESMKIEPYSLQTYMRAPEKRGRHGLQWKQRVRENEEMSKALETLLETQMEKVQNFEEMTWFQSQDLSLDSREREDELKIVLLGKTAVDKYDEDSPSDSGCLRILLFGRTGSGKSATGNTILGNSGFHSEDGSQLVTTVCQKGVGEVNGKSLAVIDTPGLFDTTLTNEQVQEEIMNCISLSAPGPHAIIIVINMGKITKEEKDTLDMIKMIFGPKAADFCIVLFTRGDNLREETIEVYVEKHDELKTLIKDCGNRFLAFNNTETQHHTQVTQLFNMIEEMKRSNQGRYFTNEMFQEAATSIEQRMEIITESERQNLMQIKELQDKYDTEINSMRKRLEEKKQKIIEERERLKNKFREQEETLRREFEEEEKSELEKRETEDLKRSEEEKQQKAEYDQRIEEMKKEREDKEREYEEKKKEMERRYDQLERERNEEWRRRKQEDEERRVEKRKKWEKMMEDLKREQEEEIRRREREEKEIIDRRKRV</sequence>
<keyword evidence="7" id="KW-1185">Reference proteome</keyword>
<keyword evidence="2" id="KW-0547">Nucleotide-binding</keyword>
<proteinExistence type="inferred from homology"/>
<keyword evidence="3" id="KW-0342">GTP-binding</keyword>
<evidence type="ECO:0000256" key="1">
    <source>
        <dbReference type="ARBA" id="ARBA00008535"/>
    </source>
</evidence>
<evidence type="ECO:0000256" key="3">
    <source>
        <dbReference type="ARBA" id="ARBA00023134"/>
    </source>
</evidence>
<evidence type="ECO:0000313" key="7">
    <source>
        <dbReference type="Proteomes" id="UP001558613"/>
    </source>
</evidence>
<evidence type="ECO:0000313" key="6">
    <source>
        <dbReference type="EMBL" id="KAL1251950.1"/>
    </source>
</evidence>
<dbReference type="CDD" id="cd01852">
    <property type="entry name" value="AIG1"/>
    <property type="match status" value="1"/>
</dbReference>
<name>A0ABR3LHW8_9TELE</name>
<dbReference type="PROSITE" id="PS51720">
    <property type="entry name" value="G_AIG1"/>
    <property type="match status" value="1"/>
</dbReference>
<dbReference type="PANTHER" id="PTHR10903:SF170">
    <property type="entry name" value="GTPASE IMAP FAMILY MEMBER 7"/>
    <property type="match status" value="1"/>
</dbReference>
<comment type="similarity">
    <text evidence="1">Belongs to the TRAFAC class TrmE-Era-EngA-EngB-Septin-like GTPase superfamily. AIG1/Toc34/Toc159-like paraseptin GTPase family. IAN subfamily.</text>
</comment>
<feature type="compositionally biased region" description="Basic and acidic residues" evidence="4">
    <location>
        <begin position="598"/>
        <end position="629"/>
    </location>
</feature>
<evidence type="ECO:0000259" key="5">
    <source>
        <dbReference type="PROSITE" id="PS51720"/>
    </source>
</evidence>
<evidence type="ECO:0000256" key="4">
    <source>
        <dbReference type="SAM" id="MobiDB-lite"/>
    </source>
</evidence>
<dbReference type="Pfam" id="PF04548">
    <property type="entry name" value="AIG1"/>
    <property type="match status" value="2"/>
</dbReference>
<evidence type="ECO:0000256" key="2">
    <source>
        <dbReference type="ARBA" id="ARBA00022741"/>
    </source>
</evidence>
<dbReference type="InterPro" id="IPR006703">
    <property type="entry name" value="G_AIG1"/>
</dbReference>
<dbReference type="EMBL" id="JAYMGO010000022">
    <property type="protein sequence ID" value="KAL1251950.1"/>
    <property type="molecule type" value="Genomic_DNA"/>
</dbReference>
<gene>
    <name evidence="6" type="ORF">QQF64_019746</name>
</gene>
<accession>A0ABR3LHW8</accession>